<proteinExistence type="predicted"/>
<organism evidence="2">
    <name type="scientific">Brassica napus</name>
    <name type="common">Rape</name>
    <dbReference type="NCBI Taxonomy" id="3708"/>
    <lineage>
        <taxon>Eukaryota</taxon>
        <taxon>Viridiplantae</taxon>
        <taxon>Streptophyta</taxon>
        <taxon>Embryophyta</taxon>
        <taxon>Tracheophyta</taxon>
        <taxon>Spermatophyta</taxon>
        <taxon>Magnoliopsida</taxon>
        <taxon>eudicotyledons</taxon>
        <taxon>Gunneridae</taxon>
        <taxon>Pentapetalae</taxon>
        <taxon>rosids</taxon>
        <taxon>malvids</taxon>
        <taxon>Brassicales</taxon>
        <taxon>Brassicaceae</taxon>
        <taxon>Brassiceae</taxon>
        <taxon>Brassica</taxon>
    </lineage>
</organism>
<protein>
    <submittedName>
        <fullName evidence="2">(rape) hypothetical protein</fullName>
    </submittedName>
</protein>
<accession>A0A816VHX6</accession>
<dbReference type="Proteomes" id="UP001295469">
    <property type="component" value="Chromosome A03"/>
</dbReference>
<name>A0A816VHX6_BRANA</name>
<evidence type="ECO:0000313" key="2">
    <source>
        <dbReference type="EMBL" id="CAF2120324.1"/>
    </source>
</evidence>
<sequence length="148" mass="16868">MTTHRPSLIAGTFLLFFFFLLIGFCFYTLANSWSRVIDRSSACGNMYALCCFLSSPVDWIQFNITRVKSLVNVIRTKSTSGTILWFSFDPMNHISTTINKLTAMIRTTLAHDSSIFESRGAAQAFPRERTFISDKFDHPTSTPSYWLP</sequence>
<feature type="transmembrane region" description="Helical" evidence="1">
    <location>
        <begin position="6"/>
        <end position="30"/>
    </location>
</feature>
<keyword evidence="1" id="KW-1133">Transmembrane helix</keyword>
<reference evidence="2" key="1">
    <citation type="submission" date="2021-01" db="EMBL/GenBank/DDBJ databases">
        <authorList>
            <consortium name="Genoscope - CEA"/>
            <person name="William W."/>
        </authorList>
    </citation>
    <scope>NUCLEOTIDE SEQUENCE</scope>
</reference>
<keyword evidence="1" id="KW-0472">Membrane</keyword>
<keyword evidence="1" id="KW-0812">Transmembrane</keyword>
<evidence type="ECO:0000256" key="1">
    <source>
        <dbReference type="SAM" id="Phobius"/>
    </source>
</evidence>
<gene>
    <name evidence="2" type="ORF">DARMORV10_A03P09310.1</name>
</gene>
<dbReference type="EMBL" id="HG994357">
    <property type="protein sequence ID" value="CAF2120324.1"/>
    <property type="molecule type" value="Genomic_DNA"/>
</dbReference>
<dbReference type="AlphaFoldDB" id="A0A816VHX6"/>